<dbReference type="FunFam" id="3.40.640.10:FF:000035">
    <property type="entry name" value="O-succinylhomoserine sulfhydrylase"/>
    <property type="match status" value="1"/>
</dbReference>
<dbReference type="GO" id="GO:0005737">
    <property type="term" value="C:cytoplasm"/>
    <property type="evidence" value="ECO:0007669"/>
    <property type="project" value="TreeGrafter"/>
</dbReference>
<dbReference type="GO" id="GO:0006535">
    <property type="term" value="P:cysteine biosynthetic process from serine"/>
    <property type="evidence" value="ECO:0007669"/>
    <property type="project" value="TreeGrafter"/>
</dbReference>
<keyword evidence="9" id="KW-1185">Reference proteome</keyword>
<keyword evidence="3" id="KW-0808">Transferase</keyword>
<feature type="region of interest" description="Disordered" evidence="7">
    <location>
        <begin position="1"/>
        <end position="28"/>
    </location>
</feature>
<dbReference type="PANTHER" id="PTHR43797:SF2">
    <property type="entry name" value="HOMOCYSTEINE_CYSTEINE SYNTHASE"/>
    <property type="match status" value="1"/>
</dbReference>
<dbReference type="GO" id="GO:0003961">
    <property type="term" value="F:O-acetylhomoserine aminocarboxypropyltransferase activity"/>
    <property type="evidence" value="ECO:0007669"/>
    <property type="project" value="TreeGrafter"/>
</dbReference>
<proteinExistence type="inferred from homology"/>
<dbReference type="PANTHER" id="PTHR43797">
    <property type="entry name" value="HOMOCYSTEINE/CYSTEINE SYNTHASE"/>
    <property type="match status" value="1"/>
</dbReference>
<dbReference type="InterPro" id="IPR006235">
    <property type="entry name" value="OAc-hSer/O-AcSer_sulfhydrylase"/>
</dbReference>
<evidence type="ECO:0000256" key="4">
    <source>
        <dbReference type="ARBA" id="ARBA00022898"/>
    </source>
</evidence>
<accession>A0AAW0B1T6</accession>
<sequence length="433" mass="46655">MPQFHKEPEFDTLQLHAGQEPDPTTNARAPPIYASTSYVFNNAEHAADLFGLRAFGNIYSRIGNPTVDVFEKRMAALEGGVAAVATASGHSAQFLAISCLARPGQNIVASAFLYGGSFNQFKVTFPTFGINVKLISSADPKDFEAAIDENTRGIFVESIANPKYTLNNIPELAKIAHAHKIPLIVDNTFGMASYMIKPFNHGADIIVHSATKWIGGHGTTIGGVIIDGGKFDWAASGKFPIFTEPAEGYHGLRFTEAFGAVAFALKIRTELLRDIGPCMNPFAAFLFLQGLETLSLRGQRHCDNAMALAKWLQQHENVSWVSYLGLESHDSNKLALQLLRPNAFGGVLSFGVKGTAQTAMKVINSLKLASNLANVGDAKTIVIHPASTTHSQMSVEEQESTGVTQDMIRVSAGIEDISDIIADFEAALNIACN</sequence>
<dbReference type="PIRSF" id="PIRSF001434">
    <property type="entry name" value="CGS"/>
    <property type="match status" value="1"/>
</dbReference>
<gene>
    <name evidence="8" type="ORF">R3P38DRAFT_2982864</name>
</gene>
<dbReference type="InterPro" id="IPR015422">
    <property type="entry name" value="PyrdxlP-dep_Trfase_small"/>
</dbReference>
<dbReference type="AlphaFoldDB" id="A0AAW0B1T6"/>
<keyword evidence="4 5" id="KW-0663">Pyridoxal phosphate</keyword>
<evidence type="ECO:0000313" key="8">
    <source>
        <dbReference type="EMBL" id="KAK7018464.1"/>
    </source>
</evidence>
<dbReference type="SUPFAM" id="SSF53383">
    <property type="entry name" value="PLP-dependent transferases"/>
    <property type="match status" value="1"/>
</dbReference>
<evidence type="ECO:0000256" key="2">
    <source>
        <dbReference type="ARBA" id="ARBA00009077"/>
    </source>
</evidence>
<dbReference type="EMBL" id="JAWWNJ010000046">
    <property type="protein sequence ID" value="KAK7018464.1"/>
    <property type="molecule type" value="Genomic_DNA"/>
</dbReference>
<dbReference type="GO" id="GO:0071269">
    <property type="term" value="P:L-homocysteine biosynthetic process"/>
    <property type="evidence" value="ECO:0007669"/>
    <property type="project" value="TreeGrafter"/>
</dbReference>
<dbReference type="Pfam" id="PF01053">
    <property type="entry name" value="Cys_Met_Meta_PP"/>
    <property type="match status" value="1"/>
</dbReference>
<dbReference type="InterPro" id="IPR054542">
    <property type="entry name" value="Cys_met_metab_PP"/>
</dbReference>
<dbReference type="InterPro" id="IPR015424">
    <property type="entry name" value="PyrdxlP-dep_Trfase"/>
</dbReference>
<evidence type="ECO:0000256" key="5">
    <source>
        <dbReference type="PIRSR" id="PIRSR001434-2"/>
    </source>
</evidence>
<dbReference type="NCBIfam" id="TIGR01326">
    <property type="entry name" value="OAH_OAS_sulfhy"/>
    <property type="match status" value="1"/>
</dbReference>
<evidence type="ECO:0000256" key="1">
    <source>
        <dbReference type="ARBA" id="ARBA00001933"/>
    </source>
</evidence>
<feature type="modified residue" description="N6-(pyridoxal phosphate)lysine" evidence="5">
    <location>
        <position position="212"/>
    </location>
</feature>
<dbReference type="GO" id="GO:0019346">
    <property type="term" value="P:transsulfuration"/>
    <property type="evidence" value="ECO:0007669"/>
    <property type="project" value="InterPro"/>
</dbReference>
<evidence type="ECO:0000256" key="3">
    <source>
        <dbReference type="ARBA" id="ARBA00022679"/>
    </source>
</evidence>
<evidence type="ECO:0000256" key="7">
    <source>
        <dbReference type="SAM" id="MobiDB-lite"/>
    </source>
</evidence>
<evidence type="ECO:0000313" key="9">
    <source>
        <dbReference type="Proteomes" id="UP001362999"/>
    </source>
</evidence>
<dbReference type="GO" id="GO:0004124">
    <property type="term" value="F:cysteine synthase activity"/>
    <property type="evidence" value="ECO:0007669"/>
    <property type="project" value="TreeGrafter"/>
</dbReference>
<dbReference type="Gene3D" id="3.90.1150.10">
    <property type="entry name" value="Aspartate Aminotransferase, domain 1"/>
    <property type="match status" value="1"/>
</dbReference>
<evidence type="ECO:0000256" key="6">
    <source>
        <dbReference type="RuleBase" id="RU362118"/>
    </source>
</evidence>
<name>A0AAW0B1T6_9AGAR</name>
<dbReference type="InterPro" id="IPR015421">
    <property type="entry name" value="PyrdxlP-dep_Trfase_major"/>
</dbReference>
<dbReference type="Gene3D" id="3.40.640.10">
    <property type="entry name" value="Type I PLP-dependent aspartate aminotransferase-like (Major domain)"/>
    <property type="match status" value="1"/>
</dbReference>
<reference evidence="8 9" key="1">
    <citation type="journal article" date="2024" name="J Genomics">
        <title>Draft genome sequencing and assembly of Favolaschia claudopus CIRM-BRFM 2984 isolated from oak limbs.</title>
        <authorList>
            <person name="Navarro D."/>
            <person name="Drula E."/>
            <person name="Chaduli D."/>
            <person name="Cazenave R."/>
            <person name="Ahrendt S."/>
            <person name="Wang J."/>
            <person name="Lipzen A."/>
            <person name="Daum C."/>
            <person name="Barry K."/>
            <person name="Grigoriev I.V."/>
            <person name="Favel A."/>
            <person name="Rosso M.N."/>
            <person name="Martin F."/>
        </authorList>
    </citation>
    <scope>NUCLEOTIDE SEQUENCE [LARGE SCALE GENOMIC DNA]</scope>
    <source>
        <strain evidence="8 9">CIRM-BRFM 2984</strain>
    </source>
</reference>
<comment type="caution">
    <text evidence="8">The sequence shown here is derived from an EMBL/GenBank/DDBJ whole genome shotgun (WGS) entry which is preliminary data.</text>
</comment>
<dbReference type="InterPro" id="IPR000277">
    <property type="entry name" value="Cys/Met-Metab_PyrdxlP-dep_enz"/>
</dbReference>
<comment type="similarity">
    <text evidence="2 6">Belongs to the trans-sulfuration enzymes family.</text>
</comment>
<dbReference type="GO" id="GO:0030170">
    <property type="term" value="F:pyridoxal phosphate binding"/>
    <property type="evidence" value="ECO:0007669"/>
    <property type="project" value="InterPro"/>
</dbReference>
<comment type="cofactor">
    <cofactor evidence="1 6">
        <name>pyridoxal 5'-phosphate</name>
        <dbReference type="ChEBI" id="CHEBI:597326"/>
    </cofactor>
</comment>
<dbReference type="PROSITE" id="PS00868">
    <property type="entry name" value="CYS_MET_METAB_PP"/>
    <property type="match status" value="1"/>
</dbReference>
<protein>
    <submittedName>
        <fullName evidence="8">Cys/Met metabolism PLP-dependent enzyme-domain-containing protein</fullName>
    </submittedName>
</protein>
<dbReference type="Proteomes" id="UP001362999">
    <property type="component" value="Unassembled WGS sequence"/>
</dbReference>
<organism evidence="8 9">
    <name type="scientific">Favolaschia claudopus</name>
    <dbReference type="NCBI Taxonomy" id="2862362"/>
    <lineage>
        <taxon>Eukaryota</taxon>
        <taxon>Fungi</taxon>
        <taxon>Dikarya</taxon>
        <taxon>Basidiomycota</taxon>
        <taxon>Agaricomycotina</taxon>
        <taxon>Agaricomycetes</taxon>
        <taxon>Agaricomycetidae</taxon>
        <taxon>Agaricales</taxon>
        <taxon>Marasmiineae</taxon>
        <taxon>Mycenaceae</taxon>
        <taxon>Favolaschia</taxon>
    </lineage>
</organism>
<dbReference type="CDD" id="cd00614">
    <property type="entry name" value="CGS_like"/>
    <property type="match status" value="1"/>
</dbReference>